<evidence type="ECO:0000313" key="1">
    <source>
        <dbReference type="EMBL" id="RQW99251.1"/>
    </source>
</evidence>
<name>A0A3N9WEB2_9ACTN</name>
<evidence type="ECO:0000313" key="2">
    <source>
        <dbReference type="Proteomes" id="UP000282312"/>
    </source>
</evidence>
<keyword evidence="2" id="KW-1185">Reference proteome</keyword>
<dbReference type="AlphaFoldDB" id="A0A3N9WEB2"/>
<comment type="caution">
    <text evidence="1">The sequence shown here is derived from an EMBL/GenBank/DDBJ whole genome shotgun (WGS) entry which is preliminary data.</text>
</comment>
<dbReference type="Proteomes" id="UP000282312">
    <property type="component" value="Unassembled WGS sequence"/>
</dbReference>
<organism evidence="1 2">
    <name type="scientific">Micromonospora inaquosa</name>
    <dbReference type="NCBI Taxonomy" id="2203716"/>
    <lineage>
        <taxon>Bacteria</taxon>
        <taxon>Bacillati</taxon>
        <taxon>Actinomycetota</taxon>
        <taxon>Actinomycetes</taxon>
        <taxon>Micromonosporales</taxon>
        <taxon>Micromonosporaceae</taxon>
        <taxon>Micromonospora</taxon>
    </lineage>
</organism>
<protein>
    <submittedName>
        <fullName evidence="1">Uncharacterized protein</fullName>
    </submittedName>
</protein>
<accession>A0A3N9WEB2</accession>
<reference evidence="1 2" key="1">
    <citation type="submission" date="2018-05" db="EMBL/GenBank/DDBJ databases">
        <title>Micromonospora from Atacama Desert.</title>
        <authorList>
            <person name="Carro L."/>
            <person name="Goodfellow M."/>
            <person name="Klenk H.-P."/>
        </authorList>
    </citation>
    <scope>NUCLEOTIDE SEQUENCE [LARGE SCALE GENOMIC DNA]</scope>
    <source>
        <strain evidence="1 2">LB39</strain>
    </source>
</reference>
<feature type="non-terminal residue" evidence="1">
    <location>
        <position position="75"/>
    </location>
</feature>
<dbReference type="EMBL" id="QGSZ01000273">
    <property type="protein sequence ID" value="RQW99251.1"/>
    <property type="molecule type" value="Genomic_DNA"/>
</dbReference>
<sequence>MPTRHAETGGGGAPSGSSAAFLFESLVQPAHLVDDVEAGRQLADVVRHRVGVRGRSRIRRGTGARHGTVGRRGAR</sequence>
<proteinExistence type="predicted"/>
<gene>
    <name evidence="1" type="ORF">DLJ59_24975</name>
</gene>